<feature type="transmembrane region" description="Helical" evidence="2">
    <location>
        <begin position="529"/>
        <end position="555"/>
    </location>
</feature>
<feature type="transmembrane region" description="Helical" evidence="2">
    <location>
        <begin position="35"/>
        <end position="59"/>
    </location>
</feature>
<feature type="region of interest" description="Disordered" evidence="1">
    <location>
        <begin position="1"/>
        <end position="27"/>
    </location>
</feature>
<comment type="caution">
    <text evidence="3">The sequence shown here is derived from an EMBL/GenBank/DDBJ whole genome shotgun (WGS) entry which is preliminary data.</text>
</comment>
<keyword evidence="4" id="KW-1185">Reference proteome</keyword>
<keyword evidence="2" id="KW-1133">Transmembrane helix</keyword>
<dbReference type="Proteomes" id="UP001148299">
    <property type="component" value="Unassembled WGS sequence"/>
</dbReference>
<evidence type="ECO:0000313" key="4">
    <source>
        <dbReference type="Proteomes" id="UP001148299"/>
    </source>
</evidence>
<evidence type="ECO:0000256" key="1">
    <source>
        <dbReference type="SAM" id="MobiDB-lite"/>
    </source>
</evidence>
<sequence>MQSRDIEMAYRPLSQDSAGDKPPKAPTSRIHRSTYVVWLVLFYAASVLSSWTITCIITYHPINGKHYDAWILPSKVYPSASETEDLQKMYAQNEEWYRAARVIQSIAAVLTIPLTSAVRASAAVPPTSDTTVILTRNFLASTSADDTSSQLWSGNDSHLESRTWAHLSEQSDPFFAQLTKDYNTGVFQQFLPRINSTAHYEGITEDLFPAHCDTIPGALSISYSPPPLITTTDFSWAIHVCMPSDQRVSPWKNTRSQQNFTEHLYLNVSISPDLRVSADRSQAEDFPAPFSEYFRVTVDTTAGYFELPNYMNGQKAGPLLKQDPNLECGNACYSQGGAIYNHNPPKSKRSNNGAADSNASIESVSNKGPLLTSTLAMFGPNSWIDLVRRYPDLYGNRTINTQQSDSICLDLAPLTRILNRWTTVNSAFAIKSSAFVEFTKCITIESLSTKEASERYTYEIAAKWLSNFRARSRPGEGLKEAERTHDILSNAFTASAYLANMAWISHKDSFNCSLSMMYDMGADSKKPTISLAGIIIMSILIGLDLLGLLATALYASWFPRWTRSLDAFSMMRLGSSIGDRIPLKTSADDDEVRVLDELPGWMGVEGDKSSGLVVLGGTAPLRTKWRYEAYVDKEK</sequence>
<accession>A0A9W9QYV3</accession>
<reference evidence="3" key="2">
    <citation type="journal article" date="2023" name="IMA Fungus">
        <title>Comparative genomic study of the Penicillium genus elucidates a diverse pangenome and 15 lateral gene transfer events.</title>
        <authorList>
            <person name="Petersen C."/>
            <person name="Sorensen T."/>
            <person name="Nielsen M.R."/>
            <person name="Sondergaard T.E."/>
            <person name="Sorensen J.L."/>
            <person name="Fitzpatrick D.A."/>
            <person name="Frisvad J.C."/>
            <person name="Nielsen K.L."/>
        </authorList>
    </citation>
    <scope>NUCLEOTIDE SEQUENCE</scope>
    <source>
        <strain evidence="3">IBT 35675</strain>
    </source>
</reference>
<dbReference type="AlphaFoldDB" id="A0A9W9QYV3"/>
<name>A0A9W9QYV3_PENBR</name>
<keyword evidence="2" id="KW-0472">Membrane</keyword>
<organism evidence="3 4">
    <name type="scientific">Penicillium brevicompactum</name>
    <dbReference type="NCBI Taxonomy" id="5074"/>
    <lineage>
        <taxon>Eukaryota</taxon>
        <taxon>Fungi</taxon>
        <taxon>Dikarya</taxon>
        <taxon>Ascomycota</taxon>
        <taxon>Pezizomycotina</taxon>
        <taxon>Eurotiomycetes</taxon>
        <taxon>Eurotiomycetidae</taxon>
        <taxon>Eurotiales</taxon>
        <taxon>Aspergillaceae</taxon>
        <taxon>Penicillium</taxon>
    </lineage>
</organism>
<dbReference type="EMBL" id="JAPZBR010000006">
    <property type="protein sequence ID" value="KAJ5350647.1"/>
    <property type="molecule type" value="Genomic_DNA"/>
</dbReference>
<proteinExistence type="predicted"/>
<evidence type="ECO:0000313" key="3">
    <source>
        <dbReference type="EMBL" id="KAJ5350647.1"/>
    </source>
</evidence>
<gene>
    <name evidence="3" type="ORF">N7541_008374</name>
</gene>
<keyword evidence="2" id="KW-0812">Transmembrane</keyword>
<evidence type="ECO:0000256" key="2">
    <source>
        <dbReference type="SAM" id="Phobius"/>
    </source>
</evidence>
<protein>
    <submittedName>
        <fullName evidence="3">Uncharacterized protein</fullName>
    </submittedName>
</protein>
<reference evidence="3" key="1">
    <citation type="submission" date="2022-12" db="EMBL/GenBank/DDBJ databases">
        <authorList>
            <person name="Petersen C."/>
        </authorList>
    </citation>
    <scope>NUCLEOTIDE SEQUENCE</scope>
    <source>
        <strain evidence="3">IBT 35675</strain>
    </source>
</reference>